<name>A0AAN5A0E5_9RHOB</name>
<evidence type="ECO:0000256" key="1">
    <source>
        <dbReference type="ARBA" id="ARBA00022670"/>
    </source>
</evidence>
<evidence type="ECO:0000313" key="10">
    <source>
        <dbReference type="EMBL" id="SDX23291.1"/>
    </source>
</evidence>
<feature type="compositionally biased region" description="Gly residues" evidence="6">
    <location>
        <begin position="22"/>
        <end position="34"/>
    </location>
</feature>
<comment type="caution">
    <text evidence="9">The sequence shown here is derived from an EMBL/GenBank/DDBJ whole genome shotgun (WGS) entry which is preliminary data.</text>
</comment>
<dbReference type="EMBL" id="FNOB01000012">
    <property type="protein sequence ID" value="SDX23291.1"/>
    <property type="molecule type" value="Genomic_DNA"/>
</dbReference>
<feature type="active site" description="Charge relay system" evidence="5">
    <location>
        <position position="338"/>
    </location>
</feature>
<sequence length="743" mass="75011">MIRNLFLCCSLLALVGCGGGSSDSGGSSGSGSSGTTGTSQTTGPTTGSLPYPWNRYFVMAYSAAKVAAQDARQVFINSTITYPKQVNGSPTYNSGKVITTNAQKEAGLNYAFSTGLTGKGQVLAMIDSHVNTAHEQFNGKTITLDGGAGSDFHGTAVASVMVGAGTRGQMTGFAPGADLFAGYLDYSKPVNWSTMAQEVLAAKAANAIALNNSWGLAGETVANTNYGAIFGSGAGASYISALQSYQQKGVVVFAAQNDYNATSIDAMAGLPSAYPALKPGWLAVINAIPHFQNGQIVSADRISAPCAEAARYCLAADGQSIVADNTNPTGYLIGEGASFAAPQVAGSIALLAEAFPDLSPQQLRARLLVTADNSFFSHYDGTLTFAGGAVTHKFNNEFGAGFLNLRAALLPIGTVGVPMAAGGQIPLGQVAIAGGSASGDAIAQALGKARVVSVDSMGGAFTSSASMLGGTARSFAAAVAFGRAVSGQIGGQRAAQHAALTGGVDAAALIGPDLMSAPDAAQVSGLEETRMRVGDRTSLAVLRQQGDFAGLSVSRAIPLGEAALEIGATAFRSQGSLLGVTAPGYGPDIQAWARSVSLGLARKLGPGTGLRISASFGVAQGNGAGIIQGFTPVAYNSLGIAVDRANALRQGDVLSLFLRQPISITSGRAVLSLPTSYSSAGPGFTDTGVDLSPRRRELDLGFDYTAPLGAGLGLTAGAAYRINSGNVAGRAGTTAVLALRATF</sequence>
<dbReference type="InterPro" id="IPR000209">
    <property type="entry name" value="Peptidase_S8/S53_dom"/>
</dbReference>
<dbReference type="InterPro" id="IPR036852">
    <property type="entry name" value="Peptidase_S8/S53_dom_sf"/>
</dbReference>
<dbReference type="Proteomes" id="UP000199541">
    <property type="component" value="Unassembled WGS sequence"/>
</dbReference>
<dbReference type="Proteomes" id="UP000634647">
    <property type="component" value="Unassembled WGS sequence"/>
</dbReference>
<feature type="signal peptide" evidence="7">
    <location>
        <begin position="1"/>
        <end position="15"/>
    </location>
</feature>
<feature type="domain" description="Peptidase S8/S53" evidence="8">
    <location>
        <begin position="118"/>
        <end position="401"/>
    </location>
</feature>
<dbReference type="PROSITE" id="PS00137">
    <property type="entry name" value="SUBTILASE_HIS"/>
    <property type="match status" value="1"/>
</dbReference>
<evidence type="ECO:0000256" key="4">
    <source>
        <dbReference type="ARBA" id="ARBA00022825"/>
    </source>
</evidence>
<dbReference type="InterPro" id="IPR034061">
    <property type="entry name" value="Peptidases_S8_Autotransporter"/>
</dbReference>
<dbReference type="SUPFAM" id="SSF52743">
    <property type="entry name" value="Subtilisin-like"/>
    <property type="match status" value="1"/>
</dbReference>
<dbReference type="PROSITE" id="PS51257">
    <property type="entry name" value="PROKAR_LIPOPROTEIN"/>
    <property type="match status" value="1"/>
</dbReference>
<dbReference type="Pfam" id="PF00082">
    <property type="entry name" value="Peptidase_S8"/>
    <property type="match status" value="1"/>
</dbReference>
<reference evidence="10 11" key="2">
    <citation type="submission" date="2016-10" db="EMBL/GenBank/DDBJ databases">
        <authorList>
            <person name="Varghese N."/>
            <person name="Submissions S."/>
        </authorList>
    </citation>
    <scope>NUCLEOTIDE SEQUENCE [LARGE SCALE GENOMIC DNA]</scope>
    <source>
        <strain evidence="10 11">DSM 24802</strain>
    </source>
</reference>
<dbReference type="CDD" id="cd04848">
    <property type="entry name" value="Peptidases_S8_Autotransporter_serine_protease_like"/>
    <property type="match status" value="1"/>
</dbReference>
<dbReference type="Gene3D" id="3.40.50.200">
    <property type="entry name" value="Peptidase S8/S53 domain"/>
    <property type="match status" value="1"/>
</dbReference>
<evidence type="ECO:0000313" key="9">
    <source>
        <dbReference type="EMBL" id="GHE03317.1"/>
    </source>
</evidence>
<gene>
    <name evidence="9" type="ORF">GCM10008024_26090</name>
    <name evidence="10" type="ORF">SAMN05444006_11248</name>
</gene>
<feature type="region of interest" description="Disordered" evidence="6">
    <location>
        <begin position="22"/>
        <end position="46"/>
    </location>
</feature>
<dbReference type="GO" id="GO:0016485">
    <property type="term" value="P:protein processing"/>
    <property type="evidence" value="ECO:0007669"/>
    <property type="project" value="TreeGrafter"/>
</dbReference>
<keyword evidence="11" id="KW-1185">Reference proteome</keyword>
<feature type="active site" description="Charge relay system" evidence="5">
    <location>
        <position position="153"/>
    </location>
</feature>
<dbReference type="EMBL" id="BNAB01000012">
    <property type="protein sequence ID" value="GHE03317.1"/>
    <property type="molecule type" value="Genomic_DNA"/>
</dbReference>
<proteinExistence type="inferred from homology"/>
<accession>A0AAN5A0E5</accession>
<dbReference type="InterPro" id="IPR022398">
    <property type="entry name" value="Peptidase_S8_His-AS"/>
</dbReference>
<keyword evidence="1 5" id="KW-0645">Protease</keyword>
<keyword evidence="2 7" id="KW-0732">Signal</keyword>
<protein>
    <submittedName>
        <fullName evidence="10">Subtilase family protein</fullName>
    </submittedName>
</protein>
<evidence type="ECO:0000256" key="6">
    <source>
        <dbReference type="SAM" id="MobiDB-lite"/>
    </source>
</evidence>
<keyword evidence="4 5" id="KW-0720">Serine protease</keyword>
<dbReference type="RefSeq" id="WP_051646302.1">
    <property type="nucleotide sequence ID" value="NZ_BNAB01000012.1"/>
</dbReference>
<evidence type="ECO:0000259" key="8">
    <source>
        <dbReference type="Pfam" id="PF00082"/>
    </source>
</evidence>
<evidence type="ECO:0000313" key="12">
    <source>
        <dbReference type="Proteomes" id="UP000634647"/>
    </source>
</evidence>
<dbReference type="AlphaFoldDB" id="A0AAN5A0E5"/>
<dbReference type="GO" id="GO:0004252">
    <property type="term" value="F:serine-type endopeptidase activity"/>
    <property type="evidence" value="ECO:0007669"/>
    <property type="project" value="UniProtKB-UniRule"/>
</dbReference>
<dbReference type="PROSITE" id="PS51892">
    <property type="entry name" value="SUBTILASE"/>
    <property type="match status" value="1"/>
</dbReference>
<reference evidence="9" key="3">
    <citation type="submission" date="2023-06" db="EMBL/GenBank/DDBJ databases">
        <authorList>
            <person name="Sun Q."/>
            <person name="Zhou Y."/>
        </authorList>
    </citation>
    <scope>NUCLEOTIDE SEQUENCE</scope>
    <source>
        <strain evidence="9">CGMCC 1.10859</strain>
    </source>
</reference>
<comment type="similarity">
    <text evidence="5">Belongs to the peptidase S8 family.</text>
</comment>
<evidence type="ECO:0000256" key="5">
    <source>
        <dbReference type="PROSITE-ProRule" id="PRU01240"/>
    </source>
</evidence>
<dbReference type="PANTHER" id="PTHR42884:SF14">
    <property type="entry name" value="NEUROENDOCRINE CONVERTASE 1"/>
    <property type="match status" value="1"/>
</dbReference>
<evidence type="ECO:0000313" key="11">
    <source>
        <dbReference type="Proteomes" id="UP000199541"/>
    </source>
</evidence>
<evidence type="ECO:0000256" key="7">
    <source>
        <dbReference type="SAM" id="SignalP"/>
    </source>
</evidence>
<organism evidence="9 12">
    <name type="scientific">Allgaiera indica</name>
    <dbReference type="NCBI Taxonomy" id="765699"/>
    <lineage>
        <taxon>Bacteria</taxon>
        <taxon>Pseudomonadati</taxon>
        <taxon>Pseudomonadota</taxon>
        <taxon>Alphaproteobacteria</taxon>
        <taxon>Rhodobacterales</taxon>
        <taxon>Paracoccaceae</taxon>
        <taxon>Allgaiera</taxon>
    </lineage>
</organism>
<reference evidence="9" key="1">
    <citation type="journal article" date="2014" name="Int. J. Syst. Evol. Microbiol.">
        <title>Complete genome sequence of Corynebacterium casei LMG S-19264T (=DSM 44701T), isolated from a smear-ripened cheese.</title>
        <authorList>
            <consortium name="US DOE Joint Genome Institute (JGI-PGF)"/>
            <person name="Walter F."/>
            <person name="Albersmeier A."/>
            <person name="Kalinowski J."/>
            <person name="Ruckert C."/>
        </authorList>
    </citation>
    <scope>NUCLEOTIDE SEQUENCE</scope>
    <source>
        <strain evidence="9">CGMCC 1.10859</strain>
    </source>
</reference>
<dbReference type="PANTHER" id="PTHR42884">
    <property type="entry name" value="PROPROTEIN CONVERTASE SUBTILISIN/KEXIN-RELATED"/>
    <property type="match status" value="1"/>
</dbReference>
<dbReference type="InterPro" id="IPR015500">
    <property type="entry name" value="Peptidase_S8_subtilisin-rel"/>
</dbReference>
<dbReference type="PRINTS" id="PR00723">
    <property type="entry name" value="SUBTILISIN"/>
</dbReference>
<evidence type="ECO:0000256" key="3">
    <source>
        <dbReference type="ARBA" id="ARBA00022801"/>
    </source>
</evidence>
<feature type="compositionally biased region" description="Low complexity" evidence="6">
    <location>
        <begin position="35"/>
        <end position="46"/>
    </location>
</feature>
<feature type="chain" id="PRO_5042910036" evidence="7">
    <location>
        <begin position="16"/>
        <end position="743"/>
    </location>
</feature>
<feature type="active site" description="Charge relay system" evidence="5">
    <location>
        <position position="127"/>
    </location>
</feature>
<keyword evidence="3 5" id="KW-0378">Hydrolase</keyword>
<dbReference type="GO" id="GO:0016020">
    <property type="term" value="C:membrane"/>
    <property type="evidence" value="ECO:0007669"/>
    <property type="project" value="TreeGrafter"/>
</dbReference>
<evidence type="ECO:0000256" key="2">
    <source>
        <dbReference type="ARBA" id="ARBA00022729"/>
    </source>
</evidence>